<evidence type="ECO:0000313" key="9">
    <source>
        <dbReference type="Proteomes" id="UP000281738"/>
    </source>
</evidence>
<evidence type="ECO:0000256" key="7">
    <source>
        <dbReference type="SAM" id="Phobius"/>
    </source>
</evidence>
<protein>
    <submittedName>
        <fullName evidence="8">Uncharacterized membrane protein YgaE (UPF0421/DUF939 family)</fullName>
    </submittedName>
</protein>
<dbReference type="InterPro" id="IPR010343">
    <property type="entry name" value="ArAE_1"/>
</dbReference>
<dbReference type="Proteomes" id="UP000281738">
    <property type="component" value="Unassembled WGS sequence"/>
</dbReference>
<evidence type="ECO:0000256" key="1">
    <source>
        <dbReference type="ARBA" id="ARBA00004651"/>
    </source>
</evidence>
<evidence type="ECO:0000256" key="2">
    <source>
        <dbReference type="ARBA" id="ARBA00022475"/>
    </source>
</evidence>
<dbReference type="EMBL" id="RKHO01000001">
    <property type="protein sequence ID" value="ROR92862.1"/>
    <property type="molecule type" value="Genomic_DNA"/>
</dbReference>
<evidence type="ECO:0000313" key="8">
    <source>
        <dbReference type="EMBL" id="ROR92862.1"/>
    </source>
</evidence>
<feature type="transmembrane region" description="Helical" evidence="7">
    <location>
        <begin position="90"/>
        <end position="123"/>
    </location>
</feature>
<evidence type="ECO:0000256" key="5">
    <source>
        <dbReference type="ARBA" id="ARBA00023136"/>
    </source>
</evidence>
<feature type="compositionally biased region" description="Basic and acidic residues" evidence="6">
    <location>
        <begin position="405"/>
        <end position="414"/>
    </location>
</feature>
<gene>
    <name evidence="8" type="ORF">EDD33_3763</name>
</gene>
<keyword evidence="9" id="KW-1185">Reference proteome</keyword>
<comment type="subcellular location">
    <subcellularLocation>
        <location evidence="1">Cell membrane</location>
        <topology evidence="1">Multi-pass membrane protein</topology>
    </subcellularLocation>
</comment>
<evidence type="ECO:0000256" key="4">
    <source>
        <dbReference type="ARBA" id="ARBA00022989"/>
    </source>
</evidence>
<evidence type="ECO:0000256" key="3">
    <source>
        <dbReference type="ARBA" id="ARBA00022692"/>
    </source>
</evidence>
<evidence type="ECO:0000256" key="6">
    <source>
        <dbReference type="SAM" id="MobiDB-lite"/>
    </source>
</evidence>
<dbReference type="AlphaFoldDB" id="A0A3N2CZA2"/>
<dbReference type="GO" id="GO:0005886">
    <property type="term" value="C:plasma membrane"/>
    <property type="evidence" value="ECO:0007669"/>
    <property type="project" value="UniProtKB-SubCell"/>
</dbReference>
<keyword evidence="4 7" id="KW-1133">Transmembrane helix</keyword>
<keyword evidence="2" id="KW-1003">Cell membrane</keyword>
<feature type="compositionally biased region" description="Basic and acidic residues" evidence="6">
    <location>
        <begin position="368"/>
        <end position="391"/>
    </location>
</feature>
<name>A0A3N2CZA2_9ACTN</name>
<comment type="caution">
    <text evidence="8">The sequence shown here is derived from an EMBL/GenBank/DDBJ whole genome shotgun (WGS) entry which is preliminary data.</text>
</comment>
<dbReference type="Pfam" id="PF06081">
    <property type="entry name" value="ArAE_1"/>
    <property type="match status" value="1"/>
</dbReference>
<keyword evidence="5 7" id="KW-0472">Membrane</keyword>
<organism evidence="8 9">
    <name type="scientific">Nocardioides aurantiacus</name>
    <dbReference type="NCBI Taxonomy" id="86796"/>
    <lineage>
        <taxon>Bacteria</taxon>
        <taxon>Bacillati</taxon>
        <taxon>Actinomycetota</taxon>
        <taxon>Actinomycetes</taxon>
        <taxon>Propionibacteriales</taxon>
        <taxon>Nocardioidaceae</taxon>
        <taxon>Nocardioides</taxon>
    </lineage>
</organism>
<proteinExistence type="predicted"/>
<sequence length="414" mass="46212">MVPGGYGHRVVTFREGRRPRDRARRFVERVDPVRVVDLVQTVKTALAGGLAWWMAGVFDLDQAFLAPWAAVLVVHETVYKTVSRGSQQVAATFFAVFLAFGLGITIGTGPWAIGLVILVGYLIGQLRWVKEEAGTIATTGLVVIATGSIGQTDLLASRLIDTALGVVVGLAVNLVVWPPLRDRAAWSQTEQLPSELGAVLRDVAGGIGADLDPHDVKAWIRGIRKVDVHIDQAWRLLWQAKESGRMNPRRSQPTGVRELRKVLHQLEQAVADSLSMARTVARSAENRTDWDESFRERWREVARGTADAVDAQDVPRLEELGEELSRMTEDFSQSSLEPEVWREYGGLLMNLRNVHDALTAAVQWNHEATPDKRRSKRFDDPREMLRRERQAGVRGRRLSAGRDGYVARDEHTEP</sequence>
<keyword evidence="3 7" id="KW-0812">Transmembrane</keyword>
<feature type="region of interest" description="Disordered" evidence="6">
    <location>
        <begin position="367"/>
        <end position="414"/>
    </location>
</feature>
<reference evidence="8 9" key="1">
    <citation type="submission" date="2018-11" db="EMBL/GenBank/DDBJ databases">
        <title>Sequencing the genomes of 1000 actinobacteria strains.</title>
        <authorList>
            <person name="Klenk H.-P."/>
        </authorList>
    </citation>
    <scope>NUCLEOTIDE SEQUENCE [LARGE SCALE GENOMIC DNA]</scope>
    <source>
        <strain evidence="8 9">DSM 12652</strain>
    </source>
</reference>
<accession>A0A3N2CZA2</accession>